<comment type="subcellular location">
    <subcellularLocation>
        <location evidence="1 9">Cell membrane</location>
        <topology evidence="1 9">Multi-pass membrane protein</topology>
    </subcellularLocation>
</comment>
<dbReference type="PANTHER" id="PTHR30614:SF20">
    <property type="entry name" value="GLUTAMINE TRANSPORT SYSTEM PERMEASE PROTEIN GLNP"/>
    <property type="match status" value="1"/>
</dbReference>
<dbReference type="OrthoDB" id="9814902at2"/>
<keyword evidence="4" id="KW-1003">Cell membrane</keyword>
<keyword evidence="5 9" id="KW-0812">Transmembrane</keyword>
<reference evidence="11 12" key="1">
    <citation type="submission" date="2019-09" db="EMBL/GenBank/DDBJ databases">
        <title>Phylogeny of genus Pseudoclavibacter and closely related genus.</title>
        <authorList>
            <person name="Li Y."/>
        </authorList>
    </citation>
    <scope>NUCLEOTIDE SEQUENCE [LARGE SCALE GENOMIC DNA]</scope>
    <source>
        <strain evidence="11 12">JCM 16921</strain>
    </source>
</reference>
<evidence type="ECO:0000256" key="7">
    <source>
        <dbReference type="ARBA" id="ARBA00022989"/>
    </source>
</evidence>
<keyword evidence="12" id="KW-1185">Reference proteome</keyword>
<protein>
    <submittedName>
        <fullName evidence="11">Amino acid ABC transporter permease</fullName>
    </submittedName>
</protein>
<dbReference type="GO" id="GO:0022857">
    <property type="term" value="F:transmembrane transporter activity"/>
    <property type="evidence" value="ECO:0007669"/>
    <property type="project" value="InterPro"/>
</dbReference>
<feature type="transmembrane region" description="Helical" evidence="9">
    <location>
        <begin position="229"/>
        <end position="250"/>
    </location>
</feature>
<dbReference type="Pfam" id="PF00528">
    <property type="entry name" value="BPD_transp_1"/>
    <property type="match status" value="1"/>
</dbReference>
<organism evidence="11 12">
    <name type="scientific">Pseudoclavibacter caeni</name>
    <dbReference type="NCBI Taxonomy" id="908846"/>
    <lineage>
        <taxon>Bacteria</taxon>
        <taxon>Bacillati</taxon>
        <taxon>Actinomycetota</taxon>
        <taxon>Actinomycetes</taxon>
        <taxon>Micrococcales</taxon>
        <taxon>Microbacteriaceae</taxon>
        <taxon>Pseudoclavibacter</taxon>
    </lineage>
</organism>
<dbReference type="Gene3D" id="1.10.3720.10">
    <property type="entry name" value="MetI-like"/>
    <property type="match status" value="1"/>
</dbReference>
<dbReference type="GO" id="GO:0006865">
    <property type="term" value="P:amino acid transport"/>
    <property type="evidence" value="ECO:0007669"/>
    <property type="project" value="UniProtKB-KW"/>
</dbReference>
<accession>A0A7C8FXI8</accession>
<dbReference type="NCBIfam" id="TIGR01726">
    <property type="entry name" value="HEQRo_perm_3TM"/>
    <property type="match status" value="1"/>
</dbReference>
<evidence type="ECO:0000256" key="2">
    <source>
        <dbReference type="ARBA" id="ARBA00010072"/>
    </source>
</evidence>
<evidence type="ECO:0000256" key="6">
    <source>
        <dbReference type="ARBA" id="ARBA00022970"/>
    </source>
</evidence>
<evidence type="ECO:0000256" key="5">
    <source>
        <dbReference type="ARBA" id="ARBA00022692"/>
    </source>
</evidence>
<feature type="transmembrane region" description="Helical" evidence="9">
    <location>
        <begin position="61"/>
        <end position="81"/>
    </location>
</feature>
<dbReference type="RefSeq" id="WP_158035712.1">
    <property type="nucleotide sequence ID" value="NZ_BAAAZV010000003.1"/>
</dbReference>
<proteinExistence type="inferred from homology"/>
<comment type="caution">
    <text evidence="11">The sequence shown here is derived from an EMBL/GenBank/DDBJ whole genome shotgun (WGS) entry which is preliminary data.</text>
</comment>
<dbReference type="Proteomes" id="UP000481339">
    <property type="component" value="Unassembled WGS sequence"/>
</dbReference>
<evidence type="ECO:0000256" key="8">
    <source>
        <dbReference type="ARBA" id="ARBA00023136"/>
    </source>
</evidence>
<evidence type="ECO:0000256" key="3">
    <source>
        <dbReference type="ARBA" id="ARBA00022448"/>
    </source>
</evidence>
<dbReference type="PROSITE" id="PS50928">
    <property type="entry name" value="ABC_TM1"/>
    <property type="match status" value="1"/>
</dbReference>
<evidence type="ECO:0000313" key="11">
    <source>
        <dbReference type="EMBL" id="KAB1632790.1"/>
    </source>
</evidence>
<evidence type="ECO:0000256" key="4">
    <source>
        <dbReference type="ARBA" id="ARBA00022475"/>
    </source>
</evidence>
<evidence type="ECO:0000256" key="1">
    <source>
        <dbReference type="ARBA" id="ARBA00004651"/>
    </source>
</evidence>
<dbReference type="InterPro" id="IPR043429">
    <property type="entry name" value="ArtM/GltK/GlnP/TcyL/YhdX-like"/>
</dbReference>
<dbReference type="EMBL" id="WBKA01000002">
    <property type="protein sequence ID" value="KAB1632790.1"/>
    <property type="molecule type" value="Genomic_DNA"/>
</dbReference>
<name>A0A7C8FXI8_9MICO</name>
<feature type="transmembrane region" description="Helical" evidence="9">
    <location>
        <begin position="93"/>
        <end position="116"/>
    </location>
</feature>
<dbReference type="AlphaFoldDB" id="A0A7C8FXI8"/>
<dbReference type="CDD" id="cd06261">
    <property type="entry name" value="TM_PBP2"/>
    <property type="match status" value="1"/>
</dbReference>
<keyword evidence="7 9" id="KW-1133">Transmembrane helix</keyword>
<evidence type="ECO:0000259" key="10">
    <source>
        <dbReference type="PROSITE" id="PS50928"/>
    </source>
</evidence>
<dbReference type="InterPro" id="IPR010065">
    <property type="entry name" value="AA_ABC_transptr_permease_3TM"/>
</dbReference>
<gene>
    <name evidence="11" type="ORF">F8O02_02660</name>
</gene>
<sequence length="268" mass="29564">MSSPARRARISRAIQYAILVIVIVVLALLTDWPKMVHTFFNLRVAAEQFPQVITTALWNTVVYTLISFWFGLLGGALLALMRMSSVAPYRWIATVYTELFRGLPALLVFVAFGYGIPSAFSINLNIYVTVMLSLGMVSAAYISETLRAGLQAVPPGQYEAARSLGMSRGRAMRSIVFPQAFRMVLPPLTNELILLTKDTSLVYLLGLTVDQYELTKFGRQALSAADAGLTPLVVAGVCYLVITVPLSWLARRFELQTTRTSFKAKAAK</sequence>
<comment type="similarity">
    <text evidence="2">Belongs to the binding-protein-dependent transport system permease family. HisMQ subfamily.</text>
</comment>
<keyword evidence="8 9" id="KW-0472">Membrane</keyword>
<keyword evidence="6" id="KW-0029">Amino-acid transport</keyword>
<dbReference type="PANTHER" id="PTHR30614">
    <property type="entry name" value="MEMBRANE COMPONENT OF AMINO ACID ABC TRANSPORTER"/>
    <property type="match status" value="1"/>
</dbReference>
<dbReference type="SUPFAM" id="SSF161098">
    <property type="entry name" value="MetI-like"/>
    <property type="match status" value="1"/>
</dbReference>
<dbReference type="InterPro" id="IPR035906">
    <property type="entry name" value="MetI-like_sf"/>
</dbReference>
<dbReference type="GO" id="GO:0043190">
    <property type="term" value="C:ATP-binding cassette (ABC) transporter complex"/>
    <property type="evidence" value="ECO:0007669"/>
    <property type="project" value="InterPro"/>
</dbReference>
<evidence type="ECO:0000256" key="9">
    <source>
        <dbReference type="RuleBase" id="RU363032"/>
    </source>
</evidence>
<dbReference type="InterPro" id="IPR000515">
    <property type="entry name" value="MetI-like"/>
</dbReference>
<feature type="transmembrane region" description="Helical" evidence="9">
    <location>
        <begin position="12"/>
        <end position="30"/>
    </location>
</feature>
<feature type="domain" description="ABC transmembrane type-1" evidence="10">
    <location>
        <begin position="57"/>
        <end position="250"/>
    </location>
</feature>
<keyword evidence="3 9" id="KW-0813">Transport</keyword>
<evidence type="ECO:0000313" key="12">
    <source>
        <dbReference type="Proteomes" id="UP000481339"/>
    </source>
</evidence>